<dbReference type="EMBL" id="JASVDS010000003">
    <property type="protein sequence ID" value="MDL5032994.1"/>
    <property type="molecule type" value="Genomic_DNA"/>
</dbReference>
<dbReference type="CDD" id="cd02976">
    <property type="entry name" value="NrdH"/>
    <property type="match status" value="1"/>
</dbReference>
<organism evidence="2 3">
    <name type="scientific">Roseateles subflavus</name>
    <dbReference type="NCBI Taxonomy" id="3053353"/>
    <lineage>
        <taxon>Bacteria</taxon>
        <taxon>Pseudomonadati</taxon>
        <taxon>Pseudomonadota</taxon>
        <taxon>Betaproteobacteria</taxon>
        <taxon>Burkholderiales</taxon>
        <taxon>Sphaerotilaceae</taxon>
        <taxon>Roseateles</taxon>
    </lineage>
</organism>
<dbReference type="InterPro" id="IPR036249">
    <property type="entry name" value="Thioredoxin-like_sf"/>
</dbReference>
<dbReference type="SUPFAM" id="SSF52833">
    <property type="entry name" value="Thioredoxin-like"/>
    <property type="match status" value="1"/>
</dbReference>
<dbReference type="Proteomes" id="UP001238603">
    <property type="component" value="Unassembled WGS sequence"/>
</dbReference>
<reference evidence="2 3" key="1">
    <citation type="submission" date="2023-06" db="EMBL/GenBank/DDBJ databases">
        <title>Pelomonas sp. APW6 16S ribosomal RNA gene genome sequencing and assembly.</title>
        <authorList>
            <person name="Woo H."/>
        </authorList>
    </citation>
    <scope>NUCLEOTIDE SEQUENCE [LARGE SCALE GENOMIC DNA]</scope>
    <source>
        <strain evidence="2 3">APW6</strain>
    </source>
</reference>
<dbReference type="PROSITE" id="PS51354">
    <property type="entry name" value="GLUTAREDOXIN_2"/>
    <property type="match status" value="1"/>
</dbReference>
<dbReference type="Gene3D" id="3.40.30.10">
    <property type="entry name" value="Glutaredoxin"/>
    <property type="match status" value="1"/>
</dbReference>
<keyword evidence="3" id="KW-1185">Reference proteome</keyword>
<protein>
    <submittedName>
        <fullName evidence="2">Glutaredoxin family protein</fullName>
    </submittedName>
</protein>
<evidence type="ECO:0000313" key="2">
    <source>
        <dbReference type="EMBL" id="MDL5032994.1"/>
    </source>
</evidence>
<accession>A0ABT7LKM8</accession>
<feature type="domain" description="Glutaredoxin" evidence="1">
    <location>
        <begin position="66"/>
        <end position="118"/>
    </location>
</feature>
<comment type="caution">
    <text evidence="2">The sequence shown here is derived from an EMBL/GenBank/DDBJ whole genome shotgun (WGS) entry which is preliminary data.</text>
</comment>
<dbReference type="RefSeq" id="WP_285983054.1">
    <property type="nucleotide sequence ID" value="NZ_JASVDS010000003.1"/>
</dbReference>
<dbReference type="InterPro" id="IPR002109">
    <property type="entry name" value="Glutaredoxin"/>
</dbReference>
<sequence>MSDPGTTVARRRRGALTVLLCLAALGLAGLAGKYAGTYAARLANRAVSAVVPGDHAPLLADKAAAVSLYGTRSCPPCAAARRHLQEAGIAFNDLDLTTDAQALGEYRRLAAGAVPLLVTRRGHLVGFRPADIDTLIAPLPRRPAP</sequence>
<evidence type="ECO:0000313" key="3">
    <source>
        <dbReference type="Proteomes" id="UP001238603"/>
    </source>
</evidence>
<name>A0ABT7LKM8_9BURK</name>
<gene>
    <name evidence="2" type="ORF">QRD43_13845</name>
</gene>
<evidence type="ECO:0000259" key="1">
    <source>
        <dbReference type="Pfam" id="PF00462"/>
    </source>
</evidence>
<proteinExistence type="predicted"/>
<dbReference type="Pfam" id="PF00462">
    <property type="entry name" value="Glutaredoxin"/>
    <property type="match status" value="1"/>
</dbReference>